<evidence type="ECO:0000313" key="3">
    <source>
        <dbReference type="Proteomes" id="UP000314294"/>
    </source>
</evidence>
<keyword evidence="3" id="KW-1185">Reference proteome</keyword>
<reference evidence="2 3" key="1">
    <citation type="submission" date="2019-03" db="EMBL/GenBank/DDBJ databases">
        <title>First draft genome of Liparis tanakae, snailfish: a comprehensive survey of snailfish specific genes.</title>
        <authorList>
            <person name="Kim W."/>
            <person name="Song I."/>
            <person name="Jeong J.-H."/>
            <person name="Kim D."/>
            <person name="Kim S."/>
            <person name="Ryu S."/>
            <person name="Song J.Y."/>
            <person name="Lee S.K."/>
        </authorList>
    </citation>
    <scope>NUCLEOTIDE SEQUENCE [LARGE SCALE GENOMIC DNA]</scope>
    <source>
        <tissue evidence="2">Muscle</tissue>
    </source>
</reference>
<feature type="compositionally biased region" description="Basic and acidic residues" evidence="1">
    <location>
        <begin position="65"/>
        <end position="75"/>
    </location>
</feature>
<evidence type="ECO:0000313" key="2">
    <source>
        <dbReference type="EMBL" id="TNN52852.1"/>
    </source>
</evidence>
<dbReference type="Proteomes" id="UP000314294">
    <property type="component" value="Unassembled WGS sequence"/>
</dbReference>
<evidence type="ECO:0000256" key="1">
    <source>
        <dbReference type="SAM" id="MobiDB-lite"/>
    </source>
</evidence>
<protein>
    <submittedName>
        <fullName evidence="2">Uncharacterized protein</fullName>
    </submittedName>
</protein>
<comment type="caution">
    <text evidence="2">The sequence shown here is derived from an EMBL/GenBank/DDBJ whole genome shotgun (WGS) entry which is preliminary data.</text>
</comment>
<dbReference type="EMBL" id="SRLO01000534">
    <property type="protein sequence ID" value="TNN52852.1"/>
    <property type="molecule type" value="Genomic_DNA"/>
</dbReference>
<sequence>MSTFNLSSSSPLLGSLQQPKTAAVPLIRVLLLLCFFTLVAASGDLSRLPSDRTGGTLCPPLGPDDSPRHTPREPEPPEPPEDSDSRFLGSRKYGKSNGGWMEYWVELSSLLSVSSFSMPSRSTSLSASASVSRPASPPAAGRSISLRLLQMARPSASSPLPSTNSEVTRALLRCSLRA</sequence>
<feature type="region of interest" description="Disordered" evidence="1">
    <location>
        <begin position="49"/>
        <end position="91"/>
    </location>
</feature>
<proteinExistence type="predicted"/>
<gene>
    <name evidence="2" type="ORF">EYF80_036952</name>
</gene>
<accession>A0A4Z2GJD6</accession>
<organism evidence="2 3">
    <name type="scientific">Liparis tanakae</name>
    <name type="common">Tanaka's snailfish</name>
    <dbReference type="NCBI Taxonomy" id="230148"/>
    <lineage>
        <taxon>Eukaryota</taxon>
        <taxon>Metazoa</taxon>
        <taxon>Chordata</taxon>
        <taxon>Craniata</taxon>
        <taxon>Vertebrata</taxon>
        <taxon>Euteleostomi</taxon>
        <taxon>Actinopterygii</taxon>
        <taxon>Neopterygii</taxon>
        <taxon>Teleostei</taxon>
        <taxon>Neoteleostei</taxon>
        <taxon>Acanthomorphata</taxon>
        <taxon>Eupercaria</taxon>
        <taxon>Perciformes</taxon>
        <taxon>Cottioidei</taxon>
        <taxon>Cottales</taxon>
        <taxon>Liparidae</taxon>
        <taxon>Liparis</taxon>
    </lineage>
</organism>
<name>A0A4Z2GJD6_9TELE</name>
<dbReference type="AlphaFoldDB" id="A0A4Z2GJD6"/>